<evidence type="ECO:0000313" key="1">
    <source>
        <dbReference type="EMBL" id="TRT83764.1"/>
    </source>
</evidence>
<name>A0A552AE64_MICAE</name>
<comment type="caution">
    <text evidence="1">The sequence shown here is derived from an EMBL/GenBank/DDBJ whole genome shotgun (WGS) entry which is preliminary data.</text>
</comment>
<dbReference type="Proteomes" id="UP000316280">
    <property type="component" value="Unassembled WGS sequence"/>
</dbReference>
<organism evidence="1 2">
    <name type="scientific">Microcystis aeruginosa Ma_OC_H_19870700_S124</name>
    <dbReference type="NCBI Taxonomy" id="2486262"/>
    <lineage>
        <taxon>Bacteria</taxon>
        <taxon>Bacillati</taxon>
        <taxon>Cyanobacteriota</taxon>
        <taxon>Cyanophyceae</taxon>
        <taxon>Oscillatoriophycideae</taxon>
        <taxon>Chroococcales</taxon>
        <taxon>Microcystaceae</taxon>
        <taxon>Microcystis</taxon>
    </lineage>
</organism>
<sequence>MGLPTIIKLGKKAANGYQNIDGIVEENYATVIVQWANQNPKFLVAILDRQSPTIRRAVLSSLDFGLGTNTNERQNLEKFMQNISPKSLTYVDWYRRNPVYP</sequence>
<evidence type="ECO:0008006" key="3">
    <source>
        <dbReference type="Google" id="ProtNLM"/>
    </source>
</evidence>
<accession>A0A552AE64</accession>
<dbReference type="AlphaFoldDB" id="A0A552AE64"/>
<dbReference type="EMBL" id="SFBR01000152">
    <property type="protein sequence ID" value="TRT83764.1"/>
    <property type="molecule type" value="Genomic_DNA"/>
</dbReference>
<evidence type="ECO:0000313" key="2">
    <source>
        <dbReference type="Proteomes" id="UP000316280"/>
    </source>
</evidence>
<reference evidence="1 2" key="1">
    <citation type="submission" date="2019-01" db="EMBL/GenBank/DDBJ databases">
        <title>Coherence of Microcystis species and biogeography revealed through population genomics.</title>
        <authorList>
            <person name="Perez-Carrascal O.M."/>
            <person name="Terrat Y."/>
            <person name="Giani A."/>
            <person name="Fortin N."/>
            <person name="Tromas N."/>
            <person name="Shapiro B.J."/>
        </authorList>
    </citation>
    <scope>NUCLEOTIDE SEQUENCE [LARGE SCALE GENOMIC DNA]</scope>
    <source>
        <strain evidence="1">Ma_OC_H_19870700_S124</strain>
    </source>
</reference>
<gene>
    <name evidence="1" type="ORF">EWV63_16935</name>
</gene>
<protein>
    <recommendedName>
        <fullName evidence="3">HEAT repeat domain-containing protein</fullName>
    </recommendedName>
</protein>
<proteinExistence type="predicted"/>